<dbReference type="Proteomes" id="UP000255106">
    <property type="component" value="Unassembled WGS sequence"/>
</dbReference>
<organism evidence="1 2">
    <name type="scientific">Enterobacter cloacae</name>
    <dbReference type="NCBI Taxonomy" id="550"/>
    <lineage>
        <taxon>Bacteria</taxon>
        <taxon>Pseudomonadati</taxon>
        <taxon>Pseudomonadota</taxon>
        <taxon>Gammaproteobacteria</taxon>
        <taxon>Enterobacterales</taxon>
        <taxon>Enterobacteriaceae</taxon>
        <taxon>Enterobacter</taxon>
        <taxon>Enterobacter cloacae complex</taxon>
    </lineage>
</organism>
<name>A0A377LVK4_ENTCL</name>
<gene>
    <name evidence="1" type="ORF">NCTC10005_02590</name>
</gene>
<evidence type="ECO:0000313" key="2">
    <source>
        <dbReference type="Proteomes" id="UP000255106"/>
    </source>
</evidence>
<protein>
    <submittedName>
        <fullName evidence="1">Uncharacterized protein</fullName>
    </submittedName>
</protein>
<dbReference type="EMBL" id="UGJB01000004">
    <property type="protein sequence ID" value="STQ09866.1"/>
    <property type="molecule type" value="Genomic_DNA"/>
</dbReference>
<evidence type="ECO:0000313" key="1">
    <source>
        <dbReference type="EMBL" id="STQ09866.1"/>
    </source>
</evidence>
<dbReference type="AlphaFoldDB" id="A0A377LVK4"/>
<accession>A0A377LVK4</accession>
<sequence>MEQGPHYHQQTRIAASDNVRNGLARVLNLSLLRGAQRELRFQLIRCNQNLFVSDMYVVQRVFCMMAIL</sequence>
<reference evidence="1 2" key="1">
    <citation type="submission" date="2018-06" db="EMBL/GenBank/DDBJ databases">
        <authorList>
            <consortium name="Pathogen Informatics"/>
            <person name="Doyle S."/>
        </authorList>
    </citation>
    <scope>NUCLEOTIDE SEQUENCE [LARGE SCALE GENOMIC DNA]</scope>
    <source>
        <strain evidence="1 2">NCTC10005</strain>
    </source>
</reference>
<proteinExistence type="predicted"/>